<organism evidence="3 4">
    <name type="scientific">Methanocalculus chunghsingensis</name>
    <dbReference type="NCBI Taxonomy" id="156457"/>
    <lineage>
        <taxon>Archaea</taxon>
        <taxon>Methanobacteriati</taxon>
        <taxon>Methanobacteriota</taxon>
        <taxon>Stenosarchaea group</taxon>
        <taxon>Methanomicrobia</taxon>
        <taxon>Methanomicrobiales</taxon>
        <taxon>Methanocalculaceae</taxon>
        <taxon>Methanocalculus</taxon>
    </lineage>
</organism>
<dbReference type="OrthoDB" id="9782at2157"/>
<dbReference type="InterPro" id="IPR029044">
    <property type="entry name" value="Nucleotide-diphossugar_trans"/>
</dbReference>
<dbReference type="SUPFAM" id="SSF53448">
    <property type="entry name" value="Nucleotide-diphospho-sugar transferases"/>
    <property type="match status" value="1"/>
</dbReference>
<evidence type="ECO:0000256" key="1">
    <source>
        <dbReference type="ARBA" id="ARBA00022679"/>
    </source>
</evidence>
<accession>A0A8J8B4I1</accession>
<dbReference type="InterPro" id="IPR025877">
    <property type="entry name" value="MobA-like_NTP_Trfase"/>
</dbReference>
<dbReference type="EMBL" id="JWHL01000001">
    <property type="protein sequence ID" value="MBR1368098.1"/>
    <property type="molecule type" value="Genomic_DNA"/>
</dbReference>
<evidence type="ECO:0000259" key="2">
    <source>
        <dbReference type="Pfam" id="PF12804"/>
    </source>
</evidence>
<name>A0A8J8B4I1_9EURY</name>
<reference evidence="3" key="1">
    <citation type="submission" date="2014-12" db="EMBL/GenBank/DDBJ databases">
        <authorList>
            <person name="Huang H.-H."/>
            <person name="Chen S.-C."/>
            <person name="Lai M.-C."/>
        </authorList>
    </citation>
    <scope>NUCLEOTIDE SEQUENCE</scope>
    <source>
        <strain evidence="3">K1F9705b</strain>
    </source>
</reference>
<dbReference type="Proteomes" id="UP000730161">
    <property type="component" value="Unassembled WGS sequence"/>
</dbReference>
<evidence type="ECO:0000313" key="4">
    <source>
        <dbReference type="Proteomes" id="UP000730161"/>
    </source>
</evidence>
<dbReference type="RefSeq" id="WP_211529694.1">
    <property type="nucleotide sequence ID" value="NZ_JWHL01000001.1"/>
</dbReference>
<dbReference type="PANTHER" id="PTHR19136">
    <property type="entry name" value="MOLYBDENUM COFACTOR GUANYLYLTRANSFERASE"/>
    <property type="match status" value="1"/>
</dbReference>
<keyword evidence="1" id="KW-0808">Transferase</keyword>
<feature type="domain" description="MobA-like NTP transferase" evidence="2">
    <location>
        <begin position="3"/>
        <end position="120"/>
    </location>
</feature>
<gene>
    <name evidence="3" type="ORF">RJ53_00745</name>
</gene>
<comment type="caution">
    <text evidence="3">The sequence shown here is derived from an EMBL/GenBank/DDBJ whole genome shotgun (WGS) entry which is preliminary data.</text>
</comment>
<keyword evidence="4" id="KW-1185">Reference proteome</keyword>
<proteinExistence type="predicted"/>
<sequence>MHALIMAGGVGSRLGMGEKPLVCIAGRPMIQWVIDAFSSAGFSPVVVLSSKTPYTRNWCRVHSIPFIVADGGGYVEDLMYAVRLLEEEGPVFTSVSDIPCISVGIIRAVYETYCRSGMEACSTWVPVSLCRDIGTEPRYQFEIEGVPSSPVGVNILQGSKIGEVQEELCLLLHEKKLVFNVNTRSELALLENHFQSVFF</sequence>
<dbReference type="AlphaFoldDB" id="A0A8J8B4I1"/>
<dbReference type="Pfam" id="PF12804">
    <property type="entry name" value="NTP_transf_3"/>
    <property type="match status" value="1"/>
</dbReference>
<dbReference type="GO" id="GO:0016779">
    <property type="term" value="F:nucleotidyltransferase activity"/>
    <property type="evidence" value="ECO:0007669"/>
    <property type="project" value="TreeGrafter"/>
</dbReference>
<dbReference type="PANTHER" id="PTHR19136:SF86">
    <property type="entry name" value="ADENOSYLCOBINAMIDE-PHOSPHATE GUANYLYLTRANSFERASE"/>
    <property type="match status" value="1"/>
</dbReference>
<protein>
    <submittedName>
        <fullName evidence="3">5-deoxyadenosylcobinamide phosphate nucleotidyltransferase</fullName>
    </submittedName>
</protein>
<dbReference type="Gene3D" id="3.90.550.10">
    <property type="entry name" value="Spore Coat Polysaccharide Biosynthesis Protein SpsA, Chain A"/>
    <property type="match status" value="1"/>
</dbReference>
<evidence type="ECO:0000313" key="3">
    <source>
        <dbReference type="EMBL" id="MBR1368098.1"/>
    </source>
</evidence>